<feature type="transmembrane region" description="Helical" evidence="1">
    <location>
        <begin position="371"/>
        <end position="393"/>
    </location>
</feature>
<evidence type="ECO:0000256" key="1">
    <source>
        <dbReference type="SAM" id="Phobius"/>
    </source>
</evidence>
<feature type="transmembrane region" description="Helical" evidence="1">
    <location>
        <begin position="444"/>
        <end position="473"/>
    </location>
</feature>
<organism evidence="2 3">
    <name type="scientific">Moniliophthora roreri</name>
    <name type="common">Frosty pod rot fungus</name>
    <name type="synonym">Monilia roreri</name>
    <dbReference type="NCBI Taxonomy" id="221103"/>
    <lineage>
        <taxon>Eukaryota</taxon>
        <taxon>Fungi</taxon>
        <taxon>Dikarya</taxon>
        <taxon>Basidiomycota</taxon>
        <taxon>Agaricomycotina</taxon>
        <taxon>Agaricomycetes</taxon>
        <taxon>Agaricomycetidae</taxon>
        <taxon>Agaricales</taxon>
        <taxon>Marasmiineae</taxon>
        <taxon>Marasmiaceae</taxon>
        <taxon>Moniliophthora</taxon>
    </lineage>
</organism>
<dbReference type="Proteomes" id="UP000054988">
    <property type="component" value="Unassembled WGS sequence"/>
</dbReference>
<dbReference type="eggNOG" id="ENOG502SI8N">
    <property type="taxonomic scope" value="Eukaryota"/>
</dbReference>
<feature type="transmembrane region" description="Helical" evidence="1">
    <location>
        <begin position="45"/>
        <end position="64"/>
    </location>
</feature>
<protein>
    <submittedName>
        <fullName evidence="2">Uncharacterized protein</fullName>
    </submittedName>
</protein>
<feature type="transmembrane region" description="Helical" evidence="1">
    <location>
        <begin position="405"/>
        <end position="424"/>
    </location>
</feature>
<dbReference type="AlphaFoldDB" id="A0A0W0FHT1"/>
<feature type="transmembrane region" description="Helical" evidence="1">
    <location>
        <begin position="247"/>
        <end position="265"/>
    </location>
</feature>
<dbReference type="PANTHER" id="PTHR35043:SF7">
    <property type="entry name" value="TRANSCRIPTION FACTOR DOMAIN-CONTAINING PROTEIN"/>
    <property type="match status" value="1"/>
</dbReference>
<comment type="caution">
    <text evidence="2">The sequence shown here is derived from an EMBL/GenBank/DDBJ whole genome shotgun (WGS) entry which is preliminary data.</text>
</comment>
<keyword evidence="1" id="KW-1133">Transmembrane helix</keyword>
<keyword evidence="1" id="KW-0812">Transmembrane</keyword>
<feature type="transmembrane region" description="Helical" evidence="1">
    <location>
        <begin position="327"/>
        <end position="351"/>
    </location>
</feature>
<proteinExistence type="predicted"/>
<evidence type="ECO:0000313" key="2">
    <source>
        <dbReference type="EMBL" id="KTB35904.1"/>
    </source>
</evidence>
<accession>A0A0W0FHT1</accession>
<gene>
    <name evidence="2" type="ORF">WG66_11521</name>
</gene>
<keyword evidence="1" id="KW-0472">Membrane</keyword>
<reference evidence="2 3" key="1">
    <citation type="submission" date="2015-12" db="EMBL/GenBank/DDBJ databases">
        <title>Draft genome sequence of Moniliophthora roreri, the causal agent of frosty pod rot of cacao.</title>
        <authorList>
            <person name="Aime M.C."/>
            <person name="Diaz-Valderrama J.R."/>
            <person name="Kijpornyongpan T."/>
            <person name="Phillips-Mora W."/>
        </authorList>
    </citation>
    <scope>NUCLEOTIDE SEQUENCE [LARGE SCALE GENOMIC DNA]</scope>
    <source>
        <strain evidence="2 3">MCA 2952</strain>
    </source>
</reference>
<sequence length="494" mass="56240">MLTLYALAHPIPNDIASPIVDGPSTLAPFSFSSAACTDINSCRTLGTIVWACVSVIFLCTWVAIHPNVPKYQEHTMTVVSNGAVMMFMAFIAPELIGLWAMRQWYSAQKIYARFKRYGWSKTHAFFVLMGGFALYEGDEFCRFLWESWNEDDKKLVEEIERLRGVSEESEVKMGETKIPPEPVDKRYTCLLEYLVDNRHVHITEAEIQDKSHADVISKTITVFQTSWFIVQCIARSIEGLAITELEIITLAFAFLNFIICFLWWNKPLRVRYPVRVTWHADKRPPICDNYSDVASLSWQARAQAKLDLVISALTPHWHFDMGEFLRILFRLAILPISSLGQLLLKFIEILTGRNSEDGSSLFSSRLAKDPVSVHITCYLIAVAFGALHCAAWGFEFPSESQQLQWRTMSLLVTFLPLAIGFFHASFRDGEREHNLPGCIVDTFAFIMFVLCFISAIAYIAARVWLVTIAVIALRHLPPSAFQAVRWTYFLPHIG</sequence>
<name>A0A0W0FHT1_MONRR</name>
<dbReference type="PANTHER" id="PTHR35043">
    <property type="entry name" value="TRANSCRIPTION FACTOR DOMAIN-CONTAINING PROTEIN"/>
    <property type="match status" value="1"/>
</dbReference>
<feature type="transmembrane region" description="Helical" evidence="1">
    <location>
        <begin position="84"/>
        <end position="105"/>
    </location>
</feature>
<feature type="transmembrane region" description="Helical" evidence="1">
    <location>
        <begin position="117"/>
        <end position="135"/>
    </location>
</feature>
<evidence type="ECO:0000313" key="3">
    <source>
        <dbReference type="Proteomes" id="UP000054988"/>
    </source>
</evidence>
<dbReference type="EMBL" id="LATX01001961">
    <property type="protein sequence ID" value="KTB35904.1"/>
    <property type="molecule type" value="Genomic_DNA"/>
</dbReference>